<dbReference type="GO" id="GO:0030311">
    <property type="term" value="P:poly-N-acetyllactosamine biosynthetic process"/>
    <property type="evidence" value="ECO:0007669"/>
    <property type="project" value="TreeGrafter"/>
</dbReference>
<sequence length="414" mass="47500">MYAGPATYLGLKVYEKPGTQPPLPVHFIAEGLRYSNEAAPQPEKSFWRSELESGALWNIIQYTMDRQNNHILNTFLDEDSLSSTDNKCSPNPEIHNGIFDFAKLPTQMKEFVRSMHCRDYEAVIDPLGVCPDHPQTNNLRAVLLLAIKTQTANFENREAIRKTWGQSGRVKSQGGHQNLVLRVFLLGKSQDLFDELKLQVESDKYGDIIQWNFMDTFFNLTLKDVLFWKWFSKQCPYAHFILKGDDDVFVRTPAVLDYLLAVEANQTSSDLMGRFVMGDVINNAKPIRLNNTKYFIPENFFKGFYPSYPGGGGVVYSGSLALKLLEVSQRVTLFPIDDVYLGMCLQRLGVYPIHHPAFLTFDFPEDEQREPCANHSIFLVHKRSPEEMFHLWDETVNPRAECRNTTLRDKARVP</sequence>
<reference evidence="14 15" key="1">
    <citation type="journal article" date="2019" name="Sci. Data">
        <title>Hybrid genome assembly and annotation of Danionella translucida.</title>
        <authorList>
            <person name="Kadobianskyi M."/>
            <person name="Schulze L."/>
            <person name="Schuelke M."/>
            <person name="Judkewitz B."/>
        </authorList>
    </citation>
    <scope>NUCLEOTIDE SEQUENCE [LARGE SCALE GENOMIC DNA]</scope>
    <source>
        <strain evidence="14 15">Bolton</strain>
    </source>
</reference>
<dbReference type="Pfam" id="PF01762">
    <property type="entry name" value="Galactosyl_T"/>
    <property type="match status" value="1"/>
</dbReference>
<evidence type="ECO:0000256" key="5">
    <source>
        <dbReference type="ARBA" id="ARBA00022679"/>
    </source>
</evidence>
<dbReference type="AlphaFoldDB" id="A0A553QJJ1"/>
<comment type="pathway">
    <text evidence="2">Protein modification; protein glycosylation.</text>
</comment>
<evidence type="ECO:0000256" key="12">
    <source>
        <dbReference type="ARBA" id="ARBA00023180"/>
    </source>
</evidence>
<evidence type="ECO:0000256" key="9">
    <source>
        <dbReference type="ARBA" id="ARBA00023034"/>
    </source>
</evidence>
<dbReference type="EMBL" id="SRMA01025877">
    <property type="protein sequence ID" value="TRY90096.1"/>
    <property type="molecule type" value="Genomic_DNA"/>
</dbReference>
<evidence type="ECO:0000256" key="2">
    <source>
        <dbReference type="ARBA" id="ARBA00004922"/>
    </source>
</evidence>
<evidence type="ECO:0000256" key="8">
    <source>
        <dbReference type="ARBA" id="ARBA00022989"/>
    </source>
</evidence>
<keyword evidence="12" id="KW-0325">Glycoprotein</keyword>
<keyword evidence="15" id="KW-1185">Reference proteome</keyword>
<evidence type="ECO:0000256" key="3">
    <source>
        <dbReference type="ARBA" id="ARBA00008661"/>
    </source>
</evidence>
<dbReference type="STRING" id="623744.A0A553QJJ1"/>
<dbReference type="GO" id="GO:0000139">
    <property type="term" value="C:Golgi membrane"/>
    <property type="evidence" value="ECO:0007669"/>
    <property type="project" value="UniProtKB-SubCell"/>
</dbReference>
<dbReference type="FunFam" id="3.90.550.50:FF:000001">
    <property type="entry name" value="Hexosyltransferase"/>
    <property type="match status" value="1"/>
</dbReference>
<evidence type="ECO:0000256" key="1">
    <source>
        <dbReference type="ARBA" id="ARBA00004323"/>
    </source>
</evidence>
<dbReference type="GO" id="GO:0006493">
    <property type="term" value="P:protein O-linked glycosylation"/>
    <property type="evidence" value="ECO:0007669"/>
    <property type="project" value="TreeGrafter"/>
</dbReference>
<dbReference type="Gene3D" id="3.90.550.50">
    <property type="match status" value="1"/>
</dbReference>
<dbReference type="PANTHER" id="PTHR11214">
    <property type="entry name" value="BETA-1,3-N-ACETYLGLUCOSAMINYLTRANSFERASE"/>
    <property type="match status" value="1"/>
</dbReference>
<dbReference type="InterPro" id="IPR002659">
    <property type="entry name" value="Glyco_trans_31"/>
</dbReference>
<evidence type="ECO:0000256" key="10">
    <source>
        <dbReference type="ARBA" id="ARBA00023098"/>
    </source>
</evidence>
<evidence type="ECO:0000313" key="15">
    <source>
        <dbReference type="Proteomes" id="UP000316079"/>
    </source>
</evidence>
<proteinExistence type="inferred from homology"/>
<evidence type="ECO:0000313" key="14">
    <source>
        <dbReference type="EMBL" id="TRY90096.1"/>
    </source>
</evidence>
<dbReference type="GO" id="GO:0008194">
    <property type="term" value="F:UDP-glycosyltransferase activity"/>
    <property type="evidence" value="ECO:0007669"/>
    <property type="project" value="TreeGrafter"/>
</dbReference>
<keyword evidence="10" id="KW-0443">Lipid metabolism</keyword>
<protein>
    <recommendedName>
        <fullName evidence="13">Hexosyltransferase</fullName>
        <ecNumber evidence="13">2.4.1.-</ecNumber>
    </recommendedName>
</protein>
<comment type="similarity">
    <text evidence="3 13">Belongs to the glycosyltransferase 31 family.</text>
</comment>
<keyword evidence="6" id="KW-0812">Transmembrane</keyword>
<keyword evidence="8" id="KW-1133">Transmembrane helix</keyword>
<keyword evidence="11" id="KW-0472">Membrane</keyword>
<dbReference type="PANTHER" id="PTHR11214:SF234">
    <property type="entry name" value="HEXOSYLTRANSFERASE"/>
    <property type="match status" value="1"/>
</dbReference>
<keyword evidence="4 13" id="KW-0328">Glycosyltransferase</keyword>
<dbReference type="EC" id="2.4.1.-" evidence="13"/>
<name>A0A553QJJ1_9TELE</name>
<dbReference type="GO" id="GO:0006629">
    <property type="term" value="P:lipid metabolic process"/>
    <property type="evidence" value="ECO:0007669"/>
    <property type="project" value="UniProtKB-KW"/>
</dbReference>
<evidence type="ECO:0000256" key="7">
    <source>
        <dbReference type="ARBA" id="ARBA00022968"/>
    </source>
</evidence>
<keyword evidence="9 13" id="KW-0333">Golgi apparatus</keyword>
<dbReference type="GO" id="GO:0016758">
    <property type="term" value="F:hexosyltransferase activity"/>
    <property type="evidence" value="ECO:0007669"/>
    <property type="project" value="InterPro"/>
</dbReference>
<dbReference type="OrthoDB" id="2139606at2759"/>
<keyword evidence="7" id="KW-0735">Signal-anchor</keyword>
<evidence type="ECO:0000256" key="13">
    <source>
        <dbReference type="RuleBase" id="RU363063"/>
    </source>
</evidence>
<accession>A0A553QJJ1</accession>
<comment type="caution">
    <text evidence="14">The sequence shown here is derived from an EMBL/GenBank/DDBJ whole genome shotgun (WGS) entry which is preliminary data.</text>
</comment>
<comment type="subcellular location">
    <subcellularLocation>
        <location evidence="1 13">Golgi apparatus membrane</location>
        <topology evidence="1 13">Single-pass type II membrane protein</topology>
    </subcellularLocation>
</comment>
<evidence type="ECO:0000256" key="6">
    <source>
        <dbReference type="ARBA" id="ARBA00022692"/>
    </source>
</evidence>
<keyword evidence="5" id="KW-0808">Transferase</keyword>
<evidence type="ECO:0000256" key="4">
    <source>
        <dbReference type="ARBA" id="ARBA00022676"/>
    </source>
</evidence>
<dbReference type="Proteomes" id="UP000316079">
    <property type="component" value="Unassembled WGS sequence"/>
</dbReference>
<gene>
    <name evidence="14" type="ORF">DNTS_031594</name>
</gene>
<evidence type="ECO:0000256" key="11">
    <source>
        <dbReference type="ARBA" id="ARBA00023136"/>
    </source>
</evidence>
<organism evidence="14 15">
    <name type="scientific">Danionella cerebrum</name>
    <dbReference type="NCBI Taxonomy" id="2873325"/>
    <lineage>
        <taxon>Eukaryota</taxon>
        <taxon>Metazoa</taxon>
        <taxon>Chordata</taxon>
        <taxon>Craniata</taxon>
        <taxon>Vertebrata</taxon>
        <taxon>Euteleostomi</taxon>
        <taxon>Actinopterygii</taxon>
        <taxon>Neopterygii</taxon>
        <taxon>Teleostei</taxon>
        <taxon>Ostariophysi</taxon>
        <taxon>Cypriniformes</taxon>
        <taxon>Danionidae</taxon>
        <taxon>Danioninae</taxon>
        <taxon>Danionella</taxon>
    </lineage>
</organism>